<gene>
    <name evidence="2" type="ORF">MCBB_1914</name>
</gene>
<keyword evidence="1" id="KW-0175">Coiled coil</keyword>
<keyword evidence="3" id="KW-1185">Reference proteome</keyword>
<dbReference type="Proteomes" id="UP000094707">
    <property type="component" value="Chromosome I"/>
</dbReference>
<accession>A0A1D3L4B9</accession>
<proteinExistence type="predicted"/>
<dbReference type="GeneID" id="30412752"/>
<protein>
    <submittedName>
        <fullName evidence="2">Uncharacterized protein</fullName>
    </submittedName>
</protein>
<evidence type="ECO:0000313" key="3">
    <source>
        <dbReference type="Proteomes" id="UP000094707"/>
    </source>
</evidence>
<dbReference type="EMBL" id="LT607756">
    <property type="protein sequence ID" value="SCG86462.1"/>
    <property type="molecule type" value="Genomic_DNA"/>
</dbReference>
<organism evidence="2 3">
    <name type="scientific">Methanobacterium congolense</name>
    <dbReference type="NCBI Taxonomy" id="118062"/>
    <lineage>
        <taxon>Archaea</taxon>
        <taxon>Methanobacteriati</taxon>
        <taxon>Methanobacteriota</taxon>
        <taxon>Methanomada group</taxon>
        <taxon>Methanobacteria</taxon>
        <taxon>Methanobacteriales</taxon>
        <taxon>Methanobacteriaceae</taxon>
        <taxon>Methanobacterium</taxon>
    </lineage>
</organism>
<reference evidence="2 3" key="1">
    <citation type="submission" date="2016-08" db="EMBL/GenBank/DDBJ databases">
        <authorList>
            <person name="Seilhamer J.J."/>
        </authorList>
    </citation>
    <scope>NUCLEOTIDE SEQUENCE [LARGE SCALE GENOMIC DNA]</scope>
    <source>
        <strain evidence="2">Buetzberg</strain>
    </source>
</reference>
<dbReference type="OrthoDB" id="71454at2157"/>
<dbReference type="RefSeq" id="WP_071907523.1">
    <property type="nucleotide sequence ID" value="NZ_LT607756.1"/>
</dbReference>
<dbReference type="AlphaFoldDB" id="A0A1D3L4B9"/>
<sequence>MVRVIKSAVKCYKKKTKKTVGGKTKIYEYNQYLIPLKKSDDLECSEDVFILSQKQLNEITGREVSDLNQYFEDIMAYQGNVEEYENTIAEMEWKKSELSKSYQDLVTKNAKTNKKLKIESQRAKDLEETNQKLLKDIGAKNREYQDLKKKYDFELEKNKVMEEEINQKDKDIWSSLKSRLGSSVKKEQDEEGK</sequence>
<feature type="coiled-coil region" evidence="1">
    <location>
        <begin position="67"/>
        <end position="164"/>
    </location>
</feature>
<evidence type="ECO:0000256" key="1">
    <source>
        <dbReference type="SAM" id="Coils"/>
    </source>
</evidence>
<evidence type="ECO:0000313" key="2">
    <source>
        <dbReference type="EMBL" id="SCG86462.1"/>
    </source>
</evidence>
<dbReference type="KEGG" id="mcub:MCBB_1914"/>
<name>A0A1D3L4B9_9EURY</name>